<evidence type="ECO:0008006" key="7">
    <source>
        <dbReference type="Google" id="ProtNLM"/>
    </source>
</evidence>
<feature type="region of interest" description="Disordered" evidence="2">
    <location>
        <begin position="1"/>
        <end position="73"/>
    </location>
</feature>
<evidence type="ECO:0000259" key="3">
    <source>
        <dbReference type="PROSITE" id="PS50103"/>
    </source>
</evidence>
<feature type="compositionally biased region" description="Basic and acidic residues" evidence="2">
    <location>
        <begin position="138"/>
        <end position="161"/>
    </location>
</feature>
<dbReference type="InterPro" id="IPR000571">
    <property type="entry name" value="Znf_CCCH"/>
</dbReference>
<accession>A0A9W8JQ79</accession>
<evidence type="ECO:0000313" key="5">
    <source>
        <dbReference type="EMBL" id="KAJ3493569.1"/>
    </source>
</evidence>
<dbReference type="PROSITE" id="PS50158">
    <property type="entry name" value="ZF_CCHC"/>
    <property type="match status" value="1"/>
</dbReference>
<proteinExistence type="predicted"/>
<protein>
    <recommendedName>
        <fullName evidence="7">CCHC-type domain-containing protein</fullName>
    </recommendedName>
</protein>
<reference evidence="5" key="1">
    <citation type="submission" date="2022-07" db="EMBL/GenBank/DDBJ databases">
        <title>Genome Sequence of Agrocybe chaxingu.</title>
        <authorList>
            <person name="Buettner E."/>
        </authorList>
    </citation>
    <scope>NUCLEOTIDE SEQUENCE</scope>
    <source>
        <strain evidence="5">MP-N11</strain>
    </source>
</reference>
<keyword evidence="6" id="KW-1185">Reference proteome</keyword>
<evidence type="ECO:0000256" key="2">
    <source>
        <dbReference type="SAM" id="MobiDB-lite"/>
    </source>
</evidence>
<organism evidence="5 6">
    <name type="scientific">Agrocybe chaxingu</name>
    <dbReference type="NCBI Taxonomy" id="84603"/>
    <lineage>
        <taxon>Eukaryota</taxon>
        <taxon>Fungi</taxon>
        <taxon>Dikarya</taxon>
        <taxon>Basidiomycota</taxon>
        <taxon>Agaricomycotina</taxon>
        <taxon>Agaricomycetes</taxon>
        <taxon>Agaricomycetidae</taxon>
        <taxon>Agaricales</taxon>
        <taxon>Agaricineae</taxon>
        <taxon>Strophariaceae</taxon>
        <taxon>Agrocybe</taxon>
    </lineage>
</organism>
<feature type="compositionally biased region" description="Polar residues" evidence="2">
    <location>
        <begin position="17"/>
        <end position="39"/>
    </location>
</feature>
<name>A0A9W8JQ79_9AGAR</name>
<feature type="domain" description="C3H1-type" evidence="3">
    <location>
        <begin position="410"/>
        <end position="439"/>
    </location>
</feature>
<evidence type="ECO:0000256" key="1">
    <source>
        <dbReference type="PROSITE-ProRule" id="PRU00723"/>
    </source>
</evidence>
<feature type="region of interest" description="Disordered" evidence="2">
    <location>
        <begin position="134"/>
        <end position="202"/>
    </location>
</feature>
<feature type="compositionally biased region" description="Low complexity" evidence="2">
    <location>
        <begin position="181"/>
        <end position="190"/>
    </location>
</feature>
<keyword evidence="1" id="KW-0479">Metal-binding</keyword>
<dbReference type="GO" id="GO:0003676">
    <property type="term" value="F:nucleic acid binding"/>
    <property type="evidence" value="ECO:0007669"/>
    <property type="project" value="InterPro"/>
</dbReference>
<dbReference type="AlphaFoldDB" id="A0A9W8JQ79"/>
<evidence type="ECO:0000259" key="4">
    <source>
        <dbReference type="PROSITE" id="PS50158"/>
    </source>
</evidence>
<dbReference type="InterPro" id="IPR001878">
    <property type="entry name" value="Znf_CCHC"/>
</dbReference>
<gene>
    <name evidence="5" type="ORF">NLJ89_g10986</name>
</gene>
<comment type="caution">
    <text evidence="5">The sequence shown here is derived from an EMBL/GenBank/DDBJ whole genome shotgun (WGS) entry which is preliminary data.</text>
</comment>
<dbReference type="OrthoDB" id="2355984at2759"/>
<sequence>MGHAGEQTHGEQRPIQFVSTPGPSGATQSEANQHISGNATGRIEGRGPIEGQRVSPVETLASGGHASQESATSARAYVRDIEQQIDKFRDGTSNKSYTITHILRILERDSTLSAKEKDESFELFLAEIDSIPPRRIQHRDNDHGAKSPFRDQPKDPRDRLAEFIAVEDDENDRLSKRSNSDSESGDSVEGGSRRKRRLRESDMPWFKADSGKALARNPSCEKTCEIIRQLSVDYPTAKLYLRLAHNAPRGIPMSQWERIIKGEPIDLDHILSSLHHVTIDQERKGRVGDTEIVLGGLEAKRKVSTSAEWSMAWRRAARAIAFIFRHREQELSDYGDYIEREFAAKHESAHQRIILYDIAVRNEVAGGQSMLLTDTHAFSPLYSAIIMPDGIEYNHSTQRSTTGNRRSAGSSKGEICLRYNSSGGCRFVESACRYRHACKTCGKPGHSKIECGGGTH</sequence>
<feature type="zinc finger region" description="C3H1-type" evidence="1">
    <location>
        <begin position="410"/>
        <end position="439"/>
    </location>
</feature>
<dbReference type="GO" id="GO:0008270">
    <property type="term" value="F:zinc ion binding"/>
    <property type="evidence" value="ECO:0007669"/>
    <property type="project" value="UniProtKB-KW"/>
</dbReference>
<dbReference type="Proteomes" id="UP001148786">
    <property type="component" value="Unassembled WGS sequence"/>
</dbReference>
<feature type="compositionally biased region" description="Basic and acidic residues" evidence="2">
    <location>
        <begin position="1"/>
        <end position="12"/>
    </location>
</feature>
<evidence type="ECO:0000313" key="6">
    <source>
        <dbReference type="Proteomes" id="UP001148786"/>
    </source>
</evidence>
<keyword evidence="1" id="KW-0862">Zinc</keyword>
<dbReference type="PROSITE" id="PS50103">
    <property type="entry name" value="ZF_C3H1"/>
    <property type="match status" value="1"/>
</dbReference>
<keyword evidence="1" id="KW-0863">Zinc-finger</keyword>
<feature type="domain" description="CCHC-type" evidence="4">
    <location>
        <begin position="438"/>
        <end position="451"/>
    </location>
</feature>
<dbReference type="EMBL" id="JANKHO010002252">
    <property type="protein sequence ID" value="KAJ3493569.1"/>
    <property type="molecule type" value="Genomic_DNA"/>
</dbReference>